<evidence type="ECO:0000313" key="2">
    <source>
        <dbReference type="EMBL" id="TNN37628.1"/>
    </source>
</evidence>
<proteinExistence type="predicted"/>
<keyword evidence="3" id="KW-1185">Reference proteome</keyword>
<accession>A0A4Z2F8Y1</accession>
<name>A0A4Z2F8Y1_9TELE</name>
<organism evidence="2 3">
    <name type="scientific">Liparis tanakae</name>
    <name type="common">Tanaka's snailfish</name>
    <dbReference type="NCBI Taxonomy" id="230148"/>
    <lineage>
        <taxon>Eukaryota</taxon>
        <taxon>Metazoa</taxon>
        <taxon>Chordata</taxon>
        <taxon>Craniata</taxon>
        <taxon>Vertebrata</taxon>
        <taxon>Euteleostomi</taxon>
        <taxon>Actinopterygii</taxon>
        <taxon>Neopterygii</taxon>
        <taxon>Teleostei</taxon>
        <taxon>Neoteleostei</taxon>
        <taxon>Acanthomorphata</taxon>
        <taxon>Eupercaria</taxon>
        <taxon>Perciformes</taxon>
        <taxon>Cottioidei</taxon>
        <taxon>Cottales</taxon>
        <taxon>Liparidae</taxon>
        <taxon>Liparis</taxon>
    </lineage>
</organism>
<sequence length="106" mass="11265">MCSSEFLWPPVGVVHLGVGVFPFCRLAGASVSRLVLVPDGGDDGWGCVASRLQRGHGGRIGGHASQSGDNSSEQGDRLVDERSDASTCVVFVVGRLKRVLLLFRLK</sequence>
<evidence type="ECO:0000313" key="3">
    <source>
        <dbReference type="Proteomes" id="UP000314294"/>
    </source>
</evidence>
<feature type="region of interest" description="Disordered" evidence="1">
    <location>
        <begin position="58"/>
        <end position="83"/>
    </location>
</feature>
<gene>
    <name evidence="2" type="ORF">EYF80_052206</name>
</gene>
<dbReference type="AlphaFoldDB" id="A0A4Z2F8Y1"/>
<dbReference type="Proteomes" id="UP000314294">
    <property type="component" value="Unassembled WGS sequence"/>
</dbReference>
<protein>
    <submittedName>
        <fullName evidence="2">Uncharacterized protein</fullName>
    </submittedName>
</protein>
<comment type="caution">
    <text evidence="2">The sequence shown here is derived from an EMBL/GenBank/DDBJ whole genome shotgun (WGS) entry which is preliminary data.</text>
</comment>
<feature type="compositionally biased region" description="Basic and acidic residues" evidence="1">
    <location>
        <begin position="74"/>
        <end position="83"/>
    </location>
</feature>
<dbReference type="EMBL" id="SRLO01001463">
    <property type="protein sequence ID" value="TNN37628.1"/>
    <property type="molecule type" value="Genomic_DNA"/>
</dbReference>
<reference evidence="2 3" key="1">
    <citation type="submission" date="2019-03" db="EMBL/GenBank/DDBJ databases">
        <title>First draft genome of Liparis tanakae, snailfish: a comprehensive survey of snailfish specific genes.</title>
        <authorList>
            <person name="Kim W."/>
            <person name="Song I."/>
            <person name="Jeong J.-H."/>
            <person name="Kim D."/>
            <person name="Kim S."/>
            <person name="Ryu S."/>
            <person name="Song J.Y."/>
            <person name="Lee S.K."/>
        </authorList>
    </citation>
    <scope>NUCLEOTIDE SEQUENCE [LARGE SCALE GENOMIC DNA]</scope>
    <source>
        <tissue evidence="2">Muscle</tissue>
    </source>
</reference>
<evidence type="ECO:0000256" key="1">
    <source>
        <dbReference type="SAM" id="MobiDB-lite"/>
    </source>
</evidence>
<feature type="compositionally biased region" description="Polar residues" evidence="1">
    <location>
        <begin position="64"/>
        <end position="73"/>
    </location>
</feature>